<sequence length="163" mass="18568">MDFNIDLNSIPSCSEIEEEFNHVPNSPNADVISHEISDNLDVHNDHNEVTNPSFDALESYPCEGMCFGTLEEARKFYFRFASNSGFVAKTRTTNWRTIDGQRVIVSQLFHCNKDGNRGSRVKAPKRRKTLSSADCKARCYVVLDKGTGQWMIKKIRIITYTPN</sequence>
<evidence type="ECO:0000313" key="2">
    <source>
        <dbReference type="EMBL" id="MED6206462.1"/>
    </source>
</evidence>
<accession>A0ABU6Y7Q9</accession>
<evidence type="ECO:0000259" key="1">
    <source>
        <dbReference type="Pfam" id="PF03101"/>
    </source>
</evidence>
<proteinExistence type="predicted"/>
<dbReference type="Pfam" id="PF03101">
    <property type="entry name" value="FAR1"/>
    <property type="match status" value="1"/>
</dbReference>
<protein>
    <recommendedName>
        <fullName evidence="1">FAR1 domain-containing protein</fullName>
    </recommendedName>
</protein>
<reference evidence="2 3" key="1">
    <citation type="journal article" date="2023" name="Plants (Basel)">
        <title>Bridging the Gap: Combining Genomics and Transcriptomics Approaches to Understand Stylosanthes scabra, an Orphan Legume from the Brazilian Caatinga.</title>
        <authorList>
            <person name="Ferreira-Neto J.R.C."/>
            <person name="da Silva M.D."/>
            <person name="Binneck E."/>
            <person name="de Melo N.F."/>
            <person name="da Silva R.H."/>
            <person name="de Melo A.L.T.M."/>
            <person name="Pandolfi V."/>
            <person name="Bustamante F.O."/>
            <person name="Brasileiro-Vidal A.C."/>
            <person name="Benko-Iseppon A.M."/>
        </authorList>
    </citation>
    <scope>NUCLEOTIDE SEQUENCE [LARGE SCALE GENOMIC DNA]</scope>
    <source>
        <tissue evidence="2">Leaves</tissue>
    </source>
</reference>
<name>A0ABU6Y7Q9_9FABA</name>
<dbReference type="EMBL" id="JASCZI010241758">
    <property type="protein sequence ID" value="MED6206462.1"/>
    <property type="molecule type" value="Genomic_DNA"/>
</dbReference>
<gene>
    <name evidence="2" type="ORF">PIB30_026930</name>
</gene>
<dbReference type="PANTHER" id="PTHR46328:SF38">
    <property type="entry name" value="FAR1 DNA-BINDING DOMAIN PROTEIN"/>
    <property type="match status" value="1"/>
</dbReference>
<dbReference type="Proteomes" id="UP001341840">
    <property type="component" value="Unassembled WGS sequence"/>
</dbReference>
<feature type="domain" description="FAR1" evidence="1">
    <location>
        <begin position="75"/>
        <end position="155"/>
    </location>
</feature>
<comment type="caution">
    <text evidence="2">The sequence shown here is derived from an EMBL/GenBank/DDBJ whole genome shotgun (WGS) entry which is preliminary data.</text>
</comment>
<organism evidence="2 3">
    <name type="scientific">Stylosanthes scabra</name>
    <dbReference type="NCBI Taxonomy" id="79078"/>
    <lineage>
        <taxon>Eukaryota</taxon>
        <taxon>Viridiplantae</taxon>
        <taxon>Streptophyta</taxon>
        <taxon>Embryophyta</taxon>
        <taxon>Tracheophyta</taxon>
        <taxon>Spermatophyta</taxon>
        <taxon>Magnoliopsida</taxon>
        <taxon>eudicotyledons</taxon>
        <taxon>Gunneridae</taxon>
        <taxon>Pentapetalae</taxon>
        <taxon>rosids</taxon>
        <taxon>fabids</taxon>
        <taxon>Fabales</taxon>
        <taxon>Fabaceae</taxon>
        <taxon>Papilionoideae</taxon>
        <taxon>50 kb inversion clade</taxon>
        <taxon>dalbergioids sensu lato</taxon>
        <taxon>Dalbergieae</taxon>
        <taxon>Pterocarpus clade</taxon>
        <taxon>Stylosanthes</taxon>
    </lineage>
</organism>
<keyword evidence="3" id="KW-1185">Reference proteome</keyword>
<dbReference type="PANTHER" id="PTHR46328">
    <property type="entry name" value="FAR-RED IMPAIRED RESPONSIVE (FAR1) FAMILY PROTEIN-RELATED"/>
    <property type="match status" value="1"/>
</dbReference>
<evidence type="ECO:0000313" key="3">
    <source>
        <dbReference type="Proteomes" id="UP001341840"/>
    </source>
</evidence>
<dbReference type="InterPro" id="IPR004330">
    <property type="entry name" value="FAR1_DNA_bnd_dom"/>
</dbReference>